<keyword evidence="1" id="KW-0805">Transcription regulation</keyword>
<sequence>MVVDLRQVSFVDCGGADLVSATAHGAAARGVDLRVLPGPAVRDLLALLGGWVAIGGPDATAVLPPAAAEPGPSRADVQRGTEYDHLPPLFVERDGLRPADPRRAALRDELILGYLPIARHIARRHRARGENPDDLEQVATLGLINAVDRFDVQRGVDFLAYAVPTINGEVQRHYRDRTSTIRIPRRIRQLQSAVHLAVEELRRQGGRAPRPSDIARHLGIDLGDVLDALEAGPRAHVSSLDEPFPGDEAAPENTRFAAALQVDDSDLDLVEDRESLAPLIAALTERDRQILLRRFYGNQTQSQIADELGISQMHVSRLLGSILARLRAGLEGAAARRSS</sequence>
<evidence type="ECO:0000256" key="3">
    <source>
        <dbReference type="ARBA" id="ARBA00023125"/>
    </source>
</evidence>
<dbReference type="Gene3D" id="1.20.140.160">
    <property type="match status" value="1"/>
</dbReference>
<dbReference type="EMBL" id="JAGSOV010000011">
    <property type="protein sequence ID" value="MCO1654611.1"/>
    <property type="molecule type" value="Genomic_DNA"/>
</dbReference>
<dbReference type="InterPro" id="IPR007624">
    <property type="entry name" value="RNA_pol_sigma70_r3"/>
</dbReference>
<keyword evidence="2" id="KW-0731">Sigma factor</keyword>
<evidence type="ECO:0000313" key="7">
    <source>
        <dbReference type="Proteomes" id="UP001165283"/>
    </source>
</evidence>
<dbReference type="CDD" id="cd06171">
    <property type="entry name" value="Sigma70_r4"/>
    <property type="match status" value="1"/>
</dbReference>
<dbReference type="NCBIfam" id="TIGR02937">
    <property type="entry name" value="sigma70-ECF"/>
    <property type="match status" value="1"/>
</dbReference>
<dbReference type="NCBIfam" id="TIGR02980">
    <property type="entry name" value="SigBFG"/>
    <property type="match status" value="1"/>
</dbReference>
<dbReference type="InterPro" id="IPR014322">
    <property type="entry name" value="RNA_pol_sigma-B/F/G"/>
</dbReference>
<dbReference type="InterPro" id="IPR013324">
    <property type="entry name" value="RNA_pol_sigma_r3/r4-like"/>
</dbReference>
<dbReference type="Pfam" id="PF04542">
    <property type="entry name" value="Sigma70_r2"/>
    <property type="match status" value="1"/>
</dbReference>
<dbReference type="InterPro" id="IPR007630">
    <property type="entry name" value="RNA_pol_sigma70_r4"/>
</dbReference>
<organism evidence="6 7">
    <name type="scientific">Pseudonocardia humida</name>
    <dbReference type="NCBI Taxonomy" id="2800819"/>
    <lineage>
        <taxon>Bacteria</taxon>
        <taxon>Bacillati</taxon>
        <taxon>Actinomycetota</taxon>
        <taxon>Actinomycetes</taxon>
        <taxon>Pseudonocardiales</taxon>
        <taxon>Pseudonocardiaceae</taxon>
        <taxon>Pseudonocardia</taxon>
    </lineage>
</organism>
<evidence type="ECO:0000256" key="1">
    <source>
        <dbReference type="ARBA" id="ARBA00023015"/>
    </source>
</evidence>
<proteinExistence type="predicted"/>
<dbReference type="InterPro" id="IPR013325">
    <property type="entry name" value="RNA_pol_sigma_r2"/>
</dbReference>
<evidence type="ECO:0000313" key="6">
    <source>
        <dbReference type="EMBL" id="MCO1654611.1"/>
    </source>
</evidence>
<dbReference type="PANTHER" id="PTHR30385">
    <property type="entry name" value="SIGMA FACTOR F FLAGELLAR"/>
    <property type="match status" value="1"/>
</dbReference>
<evidence type="ECO:0000259" key="5">
    <source>
        <dbReference type="PROSITE" id="PS50801"/>
    </source>
</evidence>
<keyword evidence="4" id="KW-0804">Transcription</keyword>
<accession>A0ABT0ZV69</accession>
<protein>
    <submittedName>
        <fullName evidence="6">SigB/SigF/SigG family RNA polymerase sigma factor</fullName>
    </submittedName>
</protein>
<dbReference type="SUPFAM" id="SSF88946">
    <property type="entry name" value="Sigma2 domain of RNA polymerase sigma factors"/>
    <property type="match status" value="1"/>
</dbReference>
<dbReference type="PRINTS" id="PR00046">
    <property type="entry name" value="SIGMA70FCT"/>
</dbReference>
<evidence type="ECO:0000256" key="4">
    <source>
        <dbReference type="ARBA" id="ARBA00023163"/>
    </source>
</evidence>
<dbReference type="InterPro" id="IPR000943">
    <property type="entry name" value="RNA_pol_sigma70"/>
</dbReference>
<dbReference type="InterPro" id="IPR014284">
    <property type="entry name" value="RNA_pol_sigma-70_dom"/>
</dbReference>
<dbReference type="Pfam" id="PF04539">
    <property type="entry name" value="Sigma70_r3"/>
    <property type="match status" value="1"/>
</dbReference>
<gene>
    <name evidence="6" type="ORF">KDL28_06030</name>
</gene>
<keyword evidence="3" id="KW-0238">DNA-binding</keyword>
<dbReference type="InterPro" id="IPR002645">
    <property type="entry name" value="STAS_dom"/>
</dbReference>
<feature type="domain" description="STAS" evidence="5">
    <location>
        <begin position="1"/>
        <end position="35"/>
    </location>
</feature>
<dbReference type="Proteomes" id="UP001165283">
    <property type="component" value="Unassembled WGS sequence"/>
</dbReference>
<dbReference type="Gene3D" id="1.20.120.1810">
    <property type="match status" value="1"/>
</dbReference>
<dbReference type="PROSITE" id="PS50801">
    <property type="entry name" value="STAS"/>
    <property type="match status" value="1"/>
</dbReference>
<dbReference type="Pfam" id="PF04545">
    <property type="entry name" value="Sigma70_r4"/>
    <property type="match status" value="1"/>
</dbReference>
<dbReference type="InterPro" id="IPR007627">
    <property type="entry name" value="RNA_pol_sigma70_r2"/>
</dbReference>
<name>A0ABT0ZV69_9PSEU</name>
<evidence type="ECO:0000256" key="2">
    <source>
        <dbReference type="ARBA" id="ARBA00023082"/>
    </source>
</evidence>
<reference evidence="6" key="1">
    <citation type="submission" date="2021-04" db="EMBL/GenBank/DDBJ databases">
        <title>Pseudonocardia sp. nov., isolated from sandy soil of mangrove forest.</title>
        <authorList>
            <person name="Zan Z."/>
            <person name="Huang R."/>
            <person name="Liu W."/>
        </authorList>
    </citation>
    <scope>NUCLEOTIDE SEQUENCE</scope>
    <source>
        <strain evidence="6">S2-4</strain>
    </source>
</reference>
<dbReference type="SUPFAM" id="SSF88659">
    <property type="entry name" value="Sigma3 and sigma4 domains of RNA polymerase sigma factors"/>
    <property type="match status" value="2"/>
</dbReference>
<comment type="caution">
    <text evidence="6">The sequence shown here is derived from an EMBL/GenBank/DDBJ whole genome shotgun (WGS) entry which is preliminary data.</text>
</comment>
<keyword evidence="7" id="KW-1185">Reference proteome</keyword>
<dbReference type="PANTHER" id="PTHR30385:SF4">
    <property type="entry name" value="RNA POLYMERASE SIGMA-E FACTOR"/>
    <property type="match status" value="1"/>
</dbReference>